<comment type="caution">
    <text evidence="1">The sequence shown here is derived from an EMBL/GenBank/DDBJ whole genome shotgun (WGS) entry which is preliminary data.</text>
</comment>
<reference evidence="1" key="1">
    <citation type="journal article" date="2014" name="Int. J. Syst. Evol. Microbiol.">
        <title>Complete genome sequence of Corynebacterium casei LMG S-19264T (=DSM 44701T), isolated from a smear-ripened cheese.</title>
        <authorList>
            <consortium name="US DOE Joint Genome Institute (JGI-PGF)"/>
            <person name="Walter F."/>
            <person name="Albersmeier A."/>
            <person name="Kalinowski J."/>
            <person name="Ruckert C."/>
        </authorList>
    </citation>
    <scope>NUCLEOTIDE SEQUENCE</scope>
    <source>
        <strain evidence="1">KCTC 12710</strain>
    </source>
</reference>
<evidence type="ECO:0000313" key="1">
    <source>
        <dbReference type="EMBL" id="GGZ67248.1"/>
    </source>
</evidence>
<sequence>MTFNDDITGFVNNLYRPSIFYVPESIIPNITEEMKQDLLTFGVTNTLVIIKANGEHKLYENCIPAIELLNKEKHLENNIFQLYKFKELQEDAFKYILDLYQKHVASYEYIYDWLLNNLEDNIKDATAEHKAHFQMQFTAIKSHAIKLTECFGHKKQADPKVVQESISSVFGDIKIPKSVTGISKPTKTKVKTPRKKKKVLISFEEADKYLLETVFKVNLKSKTPNN</sequence>
<proteinExistence type="predicted"/>
<dbReference type="Proteomes" id="UP000636004">
    <property type="component" value="Unassembled WGS sequence"/>
</dbReference>
<accession>A0A918QPZ5</accession>
<keyword evidence="2" id="KW-1185">Reference proteome</keyword>
<name>A0A918QPZ5_9FLAO</name>
<gene>
    <name evidence="1" type="ORF">GCM10007028_00100</name>
</gene>
<protein>
    <submittedName>
        <fullName evidence="1">Uncharacterized protein</fullName>
    </submittedName>
</protein>
<reference evidence="1" key="2">
    <citation type="submission" date="2020-09" db="EMBL/GenBank/DDBJ databases">
        <authorList>
            <person name="Sun Q."/>
            <person name="Kim S."/>
        </authorList>
    </citation>
    <scope>NUCLEOTIDE SEQUENCE</scope>
    <source>
        <strain evidence="1">KCTC 12710</strain>
    </source>
</reference>
<dbReference type="AlphaFoldDB" id="A0A918QPZ5"/>
<dbReference type="RefSeq" id="WP_189358203.1">
    <property type="nucleotide sequence ID" value="NZ_BMWZ01000001.1"/>
</dbReference>
<dbReference type="EMBL" id="BMWZ01000001">
    <property type="protein sequence ID" value="GGZ67248.1"/>
    <property type="molecule type" value="Genomic_DNA"/>
</dbReference>
<organism evidence="1 2">
    <name type="scientific">Algibacter mikhailovii</name>
    <dbReference type="NCBI Taxonomy" id="425498"/>
    <lineage>
        <taxon>Bacteria</taxon>
        <taxon>Pseudomonadati</taxon>
        <taxon>Bacteroidota</taxon>
        <taxon>Flavobacteriia</taxon>
        <taxon>Flavobacteriales</taxon>
        <taxon>Flavobacteriaceae</taxon>
        <taxon>Algibacter</taxon>
    </lineage>
</organism>
<evidence type="ECO:0000313" key="2">
    <source>
        <dbReference type="Proteomes" id="UP000636004"/>
    </source>
</evidence>